<organism evidence="1 2">
    <name type="scientific">Pleurotus eryngii</name>
    <name type="common">Boletus of the steppes</name>
    <dbReference type="NCBI Taxonomy" id="5323"/>
    <lineage>
        <taxon>Eukaryota</taxon>
        <taxon>Fungi</taxon>
        <taxon>Dikarya</taxon>
        <taxon>Basidiomycota</taxon>
        <taxon>Agaricomycotina</taxon>
        <taxon>Agaricomycetes</taxon>
        <taxon>Agaricomycetidae</taxon>
        <taxon>Agaricales</taxon>
        <taxon>Pleurotineae</taxon>
        <taxon>Pleurotaceae</taxon>
        <taxon>Pleurotus</taxon>
    </lineage>
</organism>
<name>A0A9P5ZFW9_PLEER</name>
<proteinExistence type="predicted"/>
<evidence type="ECO:0000313" key="2">
    <source>
        <dbReference type="Proteomes" id="UP000807025"/>
    </source>
</evidence>
<sequence length="107" mass="12424">KAFTAYKRVAEKIHPVSGVYPENIKVNRSFPEDPLESLPLLPKNPPEFESGKQLTLERLKGIEVNKDNFLRPEEEKLFNHILQVNELSLAFEEIDRGTLHKDYLPIR</sequence>
<protein>
    <submittedName>
        <fullName evidence="1">Uncharacterized protein</fullName>
    </submittedName>
</protein>
<gene>
    <name evidence="1" type="ORF">BDN71DRAFT_1404663</name>
</gene>
<keyword evidence="2" id="KW-1185">Reference proteome</keyword>
<evidence type="ECO:0000313" key="1">
    <source>
        <dbReference type="EMBL" id="KAF9487497.1"/>
    </source>
</evidence>
<dbReference type="Proteomes" id="UP000807025">
    <property type="component" value="Unassembled WGS sequence"/>
</dbReference>
<reference evidence="1" key="1">
    <citation type="submission" date="2020-11" db="EMBL/GenBank/DDBJ databases">
        <authorList>
            <consortium name="DOE Joint Genome Institute"/>
            <person name="Ahrendt S."/>
            <person name="Riley R."/>
            <person name="Andreopoulos W."/>
            <person name="Labutti K."/>
            <person name="Pangilinan J."/>
            <person name="Ruiz-Duenas F.J."/>
            <person name="Barrasa J.M."/>
            <person name="Sanchez-Garcia M."/>
            <person name="Camarero S."/>
            <person name="Miyauchi S."/>
            <person name="Serrano A."/>
            <person name="Linde D."/>
            <person name="Babiker R."/>
            <person name="Drula E."/>
            <person name="Ayuso-Fernandez I."/>
            <person name="Pacheco R."/>
            <person name="Padilla G."/>
            <person name="Ferreira P."/>
            <person name="Barriuso J."/>
            <person name="Kellner H."/>
            <person name="Castanera R."/>
            <person name="Alfaro M."/>
            <person name="Ramirez L."/>
            <person name="Pisabarro A.G."/>
            <person name="Kuo A."/>
            <person name="Tritt A."/>
            <person name="Lipzen A."/>
            <person name="He G."/>
            <person name="Yan M."/>
            <person name="Ng V."/>
            <person name="Cullen D."/>
            <person name="Martin F."/>
            <person name="Rosso M.-N."/>
            <person name="Henrissat B."/>
            <person name="Hibbett D."/>
            <person name="Martinez A.T."/>
            <person name="Grigoriev I.V."/>
        </authorList>
    </citation>
    <scope>NUCLEOTIDE SEQUENCE</scope>
    <source>
        <strain evidence="1">ATCC 90797</strain>
    </source>
</reference>
<dbReference type="OrthoDB" id="2941157at2759"/>
<dbReference type="AlphaFoldDB" id="A0A9P5ZFW9"/>
<dbReference type="EMBL" id="MU154772">
    <property type="protein sequence ID" value="KAF9487497.1"/>
    <property type="molecule type" value="Genomic_DNA"/>
</dbReference>
<feature type="non-terminal residue" evidence="1">
    <location>
        <position position="1"/>
    </location>
</feature>
<comment type="caution">
    <text evidence="1">The sequence shown here is derived from an EMBL/GenBank/DDBJ whole genome shotgun (WGS) entry which is preliminary data.</text>
</comment>
<accession>A0A9P5ZFW9</accession>